<dbReference type="GO" id="GO:0003729">
    <property type="term" value="F:mRNA binding"/>
    <property type="evidence" value="ECO:0007669"/>
    <property type="project" value="TreeGrafter"/>
</dbReference>
<feature type="domain" description="CPL" evidence="3">
    <location>
        <begin position="456"/>
        <end position="589"/>
    </location>
</feature>
<dbReference type="InterPro" id="IPR012959">
    <property type="entry name" value="CPL_dom"/>
</dbReference>
<dbReference type="HOGENOM" id="CLU_013994_2_0_1"/>
<feature type="compositionally biased region" description="Low complexity" evidence="2">
    <location>
        <begin position="36"/>
        <end position="51"/>
    </location>
</feature>
<dbReference type="KEGG" id="tasa:A1Q1_04376"/>
<evidence type="ECO:0000259" key="3">
    <source>
        <dbReference type="Pfam" id="PF08144"/>
    </source>
</evidence>
<reference evidence="4 5" key="1">
    <citation type="journal article" date="2012" name="Eukaryot. Cell">
        <title>Draft genome sequence of CBS 2479, the standard type strain of Trichosporon asahii.</title>
        <authorList>
            <person name="Yang R.Y."/>
            <person name="Li H.T."/>
            <person name="Zhu H."/>
            <person name="Zhou G.P."/>
            <person name="Wang M."/>
            <person name="Wang L."/>
        </authorList>
    </citation>
    <scope>NUCLEOTIDE SEQUENCE [LARGE SCALE GENOMIC DNA]</scope>
    <source>
        <strain evidence="5">ATCC 90039 / CBS 2479 / JCM 2466 / KCTC 7840 / NCYC 2677 / UAMH 7654</strain>
    </source>
</reference>
<evidence type="ECO:0000313" key="5">
    <source>
        <dbReference type="Proteomes" id="UP000002748"/>
    </source>
</evidence>
<gene>
    <name evidence="4" type="ORF">A1Q1_04376</name>
</gene>
<dbReference type="InterPro" id="IPR016024">
    <property type="entry name" value="ARM-type_fold"/>
</dbReference>
<evidence type="ECO:0000256" key="1">
    <source>
        <dbReference type="ARBA" id="ARBA00022884"/>
    </source>
</evidence>
<dbReference type="GeneID" id="25987889"/>
<name>J5SQ50_TRIAS</name>
<protein>
    <recommendedName>
        <fullName evidence="3">CPL domain-containing protein</fullName>
    </recommendedName>
</protein>
<dbReference type="Pfam" id="PF08144">
    <property type="entry name" value="CPL"/>
    <property type="match status" value="1"/>
</dbReference>
<organism evidence="4 5">
    <name type="scientific">Trichosporon asahii var. asahii (strain ATCC 90039 / CBS 2479 / JCM 2466 / KCTC 7840 / NBRC 103889/ NCYC 2677 / UAMH 7654)</name>
    <name type="common">Yeast</name>
    <dbReference type="NCBI Taxonomy" id="1186058"/>
    <lineage>
        <taxon>Eukaryota</taxon>
        <taxon>Fungi</taxon>
        <taxon>Dikarya</taxon>
        <taxon>Basidiomycota</taxon>
        <taxon>Agaricomycotina</taxon>
        <taxon>Tremellomycetes</taxon>
        <taxon>Trichosporonales</taxon>
        <taxon>Trichosporonaceae</taxon>
        <taxon>Trichosporon</taxon>
    </lineage>
</organism>
<sequence>MSTKVHGQKRRADSASSAPPTKSAKFSDGWKKNKPAGKPAGKFNNKGAAPKGKGKAPAKKEKDADDTPAQKRKKPVTQGGGDESDVSMGDDEFLDDEYDEMDVEEQEQGEQGKPEKRGKMSKAERAALHAAQPHRTTLLPSHALLQEILPVWEQARQSEMPKEERKKAIADLYATVKGRIAEISRGHRGARILQTYGGKEERLGVAMELQPMWRAMMESKYSKFLMAKLIRYCPSMRPLLIPVISRHLTSLLFHADAVQPVSDFYDLWASAKERRLLVRGFYPREIAIFDGGKGGADVPGLEGSLESMNEAGRERVLDACEERVLEVFNATQKTALAQSIFHRFVHEYLTCIYRFLSPEAAAKKYKELLDASLESLAEIVHTKDGSAVVRCMLVHGGAKDRKSILQNLRKHTEAIAKDGDAQQVLFTAFDVVDDTKMMGKAFVSDLVGLAPELAFDKTGKRALHYLLTPEASRHFLPSTLASLAASALEARELGTSKKDPAVRRKEIVGYASPGLLELVAEKGEALVRDPGAGLLVQDIMLYSVGDKGAAIAALTAPLQAPLTGDGTHPLELAHATRTYKTLFTGGHFSMVSKQIEVVDGQLGGDVASAAWDAIASDDAGASANVAKVAAAAPFVVLELVEALAKTDKIDEAKAILTSEAVAEAVGESEMKGAAALKERLAAL</sequence>
<dbReference type="InterPro" id="IPR040059">
    <property type="entry name" value="PUM3"/>
</dbReference>
<keyword evidence="1" id="KW-0694">RNA-binding</keyword>
<feature type="compositionally biased region" description="Basic and acidic residues" evidence="2">
    <location>
        <begin position="110"/>
        <end position="127"/>
    </location>
</feature>
<dbReference type="GO" id="GO:0005730">
    <property type="term" value="C:nucleolus"/>
    <property type="evidence" value="ECO:0007669"/>
    <property type="project" value="TreeGrafter"/>
</dbReference>
<dbReference type="Gene3D" id="1.25.10.10">
    <property type="entry name" value="Leucine-rich Repeat Variant"/>
    <property type="match status" value="1"/>
</dbReference>
<comment type="caution">
    <text evidence="4">The sequence shown here is derived from an EMBL/GenBank/DDBJ whole genome shotgun (WGS) entry which is preliminary data.</text>
</comment>
<proteinExistence type="predicted"/>
<feature type="compositionally biased region" description="Basic and acidic residues" evidence="2">
    <location>
        <begin position="58"/>
        <end position="69"/>
    </location>
</feature>
<dbReference type="Proteomes" id="UP000002748">
    <property type="component" value="Unassembled WGS sequence"/>
</dbReference>
<feature type="compositionally biased region" description="Acidic residues" evidence="2">
    <location>
        <begin position="82"/>
        <end position="108"/>
    </location>
</feature>
<dbReference type="RefSeq" id="XP_014178217.1">
    <property type="nucleotide sequence ID" value="XM_014322742.1"/>
</dbReference>
<dbReference type="PANTHER" id="PTHR13389">
    <property type="entry name" value="PUMILIO HOMOLOG 3"/>
    <property type="match status" value="1"/>
</dbReference>
<dbReference type="SUPFAM" id="SSF48371">
    <property type="entry name" value="ARM repeat"/>
    <property type="match status" value="1"/>
</dbReference>
<feature type="compositionally biased region" description="Low complexity" evidence="2">
    <location>
        <begin position="14"/>
        <end position="24"/>
    </location>
</feature>
<dbReference type="InterPro" id="IPR011989">
    <property type="entry name" value="ARM-like"/>
</dbReference>
<dbReference type="VEuPathDB" id="FungiDB:A1Q1_04376"/>
<evidence type="ECO:0000313" key="4">
    <source>
        <dbReference type="EMBL" id="EJT46906.1"/>
    </source>
</evidence>
<dbReference type="GO" id="GO:0006417">
    <property type="term" value="P:regulation of translation"/>
    <property type="evidence" value="ECO:0007669"/>
    <property type="project" value="TreeGrafter"/>
</dbReference>
<feature type="region of interest" description="Disordered" evidence="2">
    <location>
        <begin position="1"/>
        <end position="132"/>
    </location>
</feature>
<evidence type="ECO:0000256" key="2">
    <source>
        <dbReference type="SAM" id="MobiDB-lite"/>
    </source>
</evidence>
<accession>J5SQ50</accession>
<dbReference type="OrthoDB" id="497380at2759"/>
<dbReference type="EMBL" id="ALBS01000272">
    <property type="protein sequence ID" value="EJT46906.1"/>
    <property type="molecule type" value="Genomic_DNA"/>
</dbReference>
<dbReference type="AlphaFoldDB" id="J5SQ50"/>
<dbReference type="PANTHER" id="PTHR13389:SF0">
    <property type="entry name" value="PUMILIO HOMOLOG 3"/>
    <property type="match status" value="1"/>
</dbReference>